<proteinExistence type="predicted"/>
<feature type="compositionally biased region" description="Polar residues" evidence="1">
    <location>
        <begin position="24"/>
        <end position="56"/>
    </location>
</feature>
<protein>
    <submittedName>
        <fullName evidence="2">Uncharacterized protein</fullName>
    </submittedName>
</protein>
<evidence type="ECO:0000313" key="3">
    <source>
        <dbReference type="Proteomes" id="UP000327013"/>
    </source>
</evidence>
<sequence>MHDLNRAVQQWGHSTHHELGEVSLASTTGSSGPIESHSTSSAGSTDFQKDTATSSDIEPDVSSSESTAESFNSAAFSGDSRERSKRAIKRPAYLEDYILYK</sequence>
<dbReference type="Proteomes" id="UP000327013">
    <property type="component" value="Chromosome 2"/>
</dbReference>
<evidence type="ECO:0000256" key="1">
    <source>
        <dbReference type="SAM" id="MobiDB-lite"/>
    </source>
</evidence>
<keyword evidence="3" id="KW-1185">Reference proteome</keyword>
<feature type="compositionally biased region" description="Low complexity" evidence="1">
    <location>
        <begin position="62"/>
        <end position="77"/>
    </location>
</feature>
<feature type="region of interest" description="Disordered" evidence="1">
    <location>
        <begin position="1"/>
        <end position="87"/>
    </location>
</feature>
<evidence type="ECO:0000313" key="2">
    <source>
        <dbReference type="EMBL" id="KAE8007935.1"/>
    </source>
</evidence>
<dbReference type="AlphaFoldDB" id="A0A5N6QLF4"/>
<organism evidence="2 3">
    <name type="scientific">Carpinus fangiana</name>
    <dbReference type="NCBI Taxonomy" id="176857"/>
    <lineage>
        <taxon>Eukaryota</taxon>
        <taxon>Viridiplantae</taxon>
        <taxon>Streptophyta</taxon>
        <taxon>Embryophyta</taxon>
        <taxon>Tracheophyta</taxon>
        <taxon>Spermatophyta</taxon>
        <taxon>Magnoliopsida</taxon>
        <taxon>eudicotyledons</taxon>
        <taxon>Gunneridae</taxon>
        <taxon>Pentapetalae</taxon>
        <taxon>rosids</taxon>
        <taxon>fabids</taxon>
        <taxon>Fagales</taxon>
        <taxon>Betulaceae</taxon>
        <taxon>Carpinus</taxon>
    </lineage>
</organism>
<reference evidence="2 3" key="1">
    <citation type="submission" date="2019-06" db="EMBL/GenBank/DDBJ databases">
        <title>A chromosomal-level reference genome of Carpinus fangiana (Coryloideae, Betulaceae).</title>
        <authorList>
            <person name="Yang X."/>
            <person name="Wang Z."/>
            <person name="Zhang L."/>
            <person name="Hao G."/>
            <person name="Liu J."/>
            <person name="Yang Y."/>
        </authorList>
    </citation>
    <scope>NUCLEOTIDE SEQUENCE [LARGE SCALE GENOMIC DNA]</scope>
    <source>
        <strain evidence="2">Cfa_2016G</strain>
        <tissue evidence="2">Leaf</tissue>
    </source>
</reference>
<dbReference type="EMBL" id="CM017322">
    <property type="protein sequence ID" value="KAE8007935.1"/>
    <property type="molecule type" value="Genomic_DNA"/>
</dbReference>
<name>A0A5N6QLF4_9ROSI</name>
<gene>
    <name evidence="2" type="ORF">FH972_004490</name>
</gene>
<accession>A0A5N6QLF4</accession>